<evidence type="ECO:0000256" key="1">
    <source>
        <dbReference type="SAM" id="Phobius"/>
    </source>
</evidence>
<dbReference type="EMBL" id="JAGDFM010000009">
    <property type="protein sequence ID" value="KAG7392615.1"/>
    <property type="molecule type" value="Genomic_DNA"/>
</dbReference>
<gene>
    <name evidence="2" type="ORF">PHYPSEUDO_015003</name>
</gene>
<comment type="caution">
    <text evidence="2">The sequence shown here is derived from an EMBL/GenBank/DDBJ whole genome shotgun (WGS) entry which is preliminary data.</text>
</comment>
<reference evidence="2" key="1">
    <citation type="submission" date="2021-02" db="EMBL/GenBank/DDBJ databases">
        <authorList>
            <person name="Palmer J.M."/>
        </authorList>
    </citation>
    <scope>NUCLEOTIDE SEQUENCE</scope>
    <source>
        <strain evidence="2">SCRP734</strain>
    </source>
</reference>
<keyword evidence="3" id="KW-1185">Reference proteome</keyword>
<keyword evidence="1" id="KW-0812">Transmembrane</keyword>
<evidence type="ECO:0000313" key="2">
    <source>
        <dbReference type="EMBL" id="KAG7392615.1"/>
    </source>
</evidence>
<sequence>MAAALVGAMLPFGGDGVRLGAFDSIDKDAAEQKQLTDRYNSISGGLTVLLMKPLDVFLSMLITIAFVSLNVQAVTGRIHPRIMTSDLVMEDAYDYDALRRAGSQNLDANGRLTTTWNTSFRESSSGNSVFNTFLRNLFIAREEAPSWCNTVVDFPFPFKECVARYGFPARFWQQYALSKALESTELLSIRMNTADSDLPSDADIPMNVSVATNLVVYSMLVSNAFLGWWSGVDDVWGPATSVDTSESLSMADYFNLVERSSDNATLLSDIHKLIVGYYNKAENASTTDELAKLEFTHINMSDTVNFDALTIQVPTQKFGTQEDNSSSTNPFYQGLFPAMCNPEACLVADSSEYSEEGAKITIHPRVQALAICLNPAGGEELVVDFSYFEVDEVLQACEQHSNSSMIIVSVGKRVEGDSFEAGASAASQVVNARVVYSLTVGRLSWTVKDLADVYDAECGSDAGCSGIRFPLERTEGSSTKDMLLASNNSSPMNLLSPINMNRLSYSIGDSQWKTLASKLEEPNMAELDREARPFFIALPRNFKKANGSFTALYESPGQCEKAVDDYLNDMERNHLYIEHTLQPAYTTGLYFIFQNAVVLKDNASAASAQAPLAFSGKFHEIALLLLWGNSVLACVGCMFMVIGGITIALLGKHGEGKLLEHGTARTVVEAIANRDKFPPCMLRLQSQDATTGQFVDVSLESLCVGNVVLVSESQAFVVSGSLSSRPCLDQVKPYQASIA</sequence>
<evidence type="ECO:0000313" key="3">
    <source>
        <dbReference type="Proteomes" id="UP000694044"/>
    </source>
</evidence>
<keyword evidence="1" id="KW-1133">Transmembrane helix</keyword>
<keyword evidence="1" id="KW-0472">Membrane</keyword>
<dbReference type="Proteomes" id="UP000694044">
    <property type="component" value="Unassembled WGS sequence"/>
</dbReference>
<protein>
    <submittedName>
        <fullName evidence="2">Uncharacterized protein</fullName>
    </submittedName>
</protein>
<proteinExistence type="predicted"/>
<dbReference type="AlphaFoldDB" id="A0A8T1WHA6"/>
<organism evidence="2 3">
    <name type="scientific">Phytophthora pseudosyringae</name>
    <dbReference type="NCBI Taxonomy" id="221518"/>
    <lineage>
        <taxon>Eukaryota</taxon>
        <taxon>Sar</taxon>
        <taxon>Stramenopiles</taxon>
        <taxon>Oomycota</taxon>
        <taxon>Peronosporomycetes</taxon>
        <taxon>Peronosporales</taxon>
        <taxon>Peronosporaceae</taxon>
        <taxon>Phytophthora</taxon>
    </lineage>
</organism>
<name>A0A8T1WHA6_9STRA</name>
<accession>A0A8T1WHA6</accession>
<feature type="transmembrane region" description="Helical" evidence="1">
    <location>
        <begin position="624"/>
        <end position="650"/>
    </location>
</feature>
<dbReference type="OrthoDB" id="122347at2759"/>